<reference evidence="1" key="1">
    <citation type="submission" date="2022-12" db="EMBL/GenBank/DDBJ databases">
        <title>Paracoccus sp. EF6 isolated from a lake water.</title>
        <authorList>
            <person name="Liu H."/>
        </authorList>
    </citation>
    <scope>NUCLEOTIDE SEQUENCE</scope>
    <source>
        <strain evidence="1">EF6</strain>
    </source>
</reference>
<evidence type="ECO:0000313" key="1">
    <source>
        <dbReference type="EMBL" id="MCZ0963766.1"/>
    </source>
</evidence>
<protein>
    <submittedName>
        <fullName evidence="1">Transporter</fullName>
    </submittedName>
</protein>
<gene>
    <name evidence="1" type="ORF">OU682_19400</name>
</gene>
<dbReference type="Proteomes" id="UP001149822">
    <property type="component" value="Unassembled WGS sequence"/>
</dbReference>
<sequence>MSNGKNVWRFQPFVAATWLDTYTGLEASGAVSLLFSSENSATNYQTAPAIQLECAVVQRIWSGWGFGLKGYLYQQLDDDSGSDAEQTRSALGADSLQARVAGAGPIIIYSGGKLVGADVSLKMNYVTEFAAKRRFDSDTFTVSLALSF</sequence>
<comment type="caution">
    <text evidence="1">The sequence shown here is derived from an EMBL/GenBank/DDBJ whole genome shotgun (WGS) entry which is preliminary data.</text>
</comment>
<dbReference type="EMBL" id="JAPTYD010000050">
    <property type="protein sequence ID" value="MCZ0963766.1"/>
    <property type="molecule type" value="Genomic_DNA"/>
</dbReference>
<name>A0ABT4J9K7_9RHOB</name>
<organism evidence="1 2">
    <name type="scientific">Paracoccus benzoatiresistens</name>
    <dbReference type="NCBI Taxonomy" id="2997341"/>
    <lineage>
        <taxon>Bacteria</taxon>
        <taxon>Pseudomonadati</taxon>
        <taxon>Pseudomonadota</taxon>
        <taxon>Alphaproteobacteria</taxon>
        <taxon>Rhodobacterales</taxon>
        <taxon>Paracoccaceae</taxon>
        <taxon>Paracoccus</taxon>
    </lineage>
</organism>
<evidence type="ECO:0000313" key="2">
    <source>
        <dbReference type="Proteomes" id="UP001149822"/>
    </source>
</evidence>
<dbReference type="Pfam" id="PF13557">
    <property type="entry name" value="Phenol_MetA_deg"/>
    <property type="match status" value="1"/>
</dbReference>
<dbReference type="InterPro" id="IPR025737">
    <property type="entry name" value="FApF"/>
</dbReference>
<accession>A0ABT4J9K7</accession>
<proteinExistence type="predicted"/>
<dbReference type="RefSeq" id="WP_268943878.1">
    <property type="nucleotide sequence ID" value="NZ_JAPTYD010000050.1"/>
</dbReference>
<keyword evidence="2" id="KW-1185">Reference proteome</keyword>